<dbReference type="Gene3D" id="3.30.470.20">
    <property type="entry name" value="ATP-grasp fold, B domain"/>
    <property type="match status" value="2"/>
</dbReference>
<keyword evidence="3" id="KW-0436">Ligase</keyword>
<feature type="compositionally biased region" description="Polar residues" evidence="7">
    <location>
        <begin position="271"/>
        <end position="283"/>
    </location>
</feature>
<feature type="region of interest" description="Disordered" evidence="7">
    <location>
        <begin position="81"/>
        <end position="135"/>
    </location>
</feature>
<dbReference type="Proteomes" id="UP001152797">
    <property type="component" value="Unassembled WGS sequence"/>
</dbReference>
<evidence type="ECO:0000256" key="4">
    <source>
        <dbReference type="ARBA" id="ARBA00022741"/>
    </source>
</evidence>
<feature type="region of interest" description="Disordered" evidence="7">
    <location>
        <begin position="785"/>
        <end position="837"/>
    </location>
</feature>
<keyword evidence="2" id="KW-0963">Cytoplasm</keyword>
<evidence type="ECO:0000256" key="2">
    <source>
        <dbReference type="ARBA" id="ARBA00022490"/>
    </source>
</evidence>
<dbReference type="GO" id="GO:0015630">
    <property type="term" value="C:microtubule cytoskeleton"/>
    <property type="evidence" value="ECO:0007669"/>
    <property type="project" value="TreeGrafter"/>
</dbReference>
<sequence length="1037" mass="119308">MLLSSEFIKRCSQSQLSRADAATMADSAQVDSILTKMRHVTEAASPALKTTASNDERVSKLVQRMSARHLDLIRELSAKNREKEEQLKKEEQRQRKRESSLRTRILSRMGDEKPEKPQDEFPTLPPDETSSPEERRLWKLKCNMDIERRQQEAIQRLQEFKRAKTLKTEREQLKREWRAHRAKSYLLEQCQNSDLREYLESKEKPRALPRLPRKEASCCASRVLSRRPESESEVDREPSPPPSEPSSPRVRLARDETEPQEDEQVICEASPSMSCKESPSASSSRRADVITRFVRRMRSAQIAMKTARHLSDWKRLNCCPQSTSVFICAGGYPDFTKAMLARGWFQNEDKDSRFFDMKWAPAAAMDHDNLLPGQVVNHFHGSREITTKVGLTLNLRNCLPMCGADPESFYPRAYDLYDPLERADFALNFKFTKAQAILREFLRNIDSQSAVSSGMTFGYDVVSTSFKICLRLVTDPAEIMDCPEMAEALAHVSTEEWSLLEQVCLDDCTQRLEGALNAEDLHDFIHKRNVPTEAMRERERNKEKRQKEKEKDKILSAIEEKKRKKSKVKKSCSAVSLAAPVSTFKGLRAEHLIAQVREVLEEMDTTNRQFGINGCRNAWIVKPSGKSRGRGIKVMRELDEIFRHCETDGFQWICQKYIERPQLIHGYKFDIRQWVLVTDWNPLTVYVWNQPYLRFAGQKYDETLSDRSEYVHLVNNSIIKHMEGFKMKNEDLNAQGYMWFRQQYEDWLHARFCKCSQHRTPFLKSPPYTCETFGVRWEDVKFTAKEEDSDDEVCDPSEEVQESSNPPERQSREEASTEAGSQSPSSSEEEQHGPAKAETAAMPDFADDLPGRNGQKVSDDDESVTVCENLWDNIRQQMENIISWSLMCVVDGIQHRKRSFELFGYDFMIGDGVNDRPEVWLIEVNSSPACDYSTPVTCPLVKQMMEDLAKVVVDSKEDASAPTGEWQLLQHSYSKPVPGRMGFASNSQLEVLGKKMKVPKAVKKKKRKSSKKSTEAPKENDECVAEDEDAEDEDDEQ</sequence>
<evidence type="ECO:0000256" key="7">
    <source>
        <dbReference type="SAM" id="MobiDB-lite"/>
    </source>
</evidence>
<feature type="compositionally biased region" description="Acidic residues" evidence="7">
    <location>
        <begin position="1022"/>
        <end position="1037"/>
    </location>
</feature>
<dbReference type="PROSITE" id="PS51221">
    <property type="entry name" value="TTL"/>
    <property type="match status" value="1"/>
</dbReference>
<evidence type="ECO:0000313" key="10">
    <source>
        <dbReference type="EMBL" id="CAL4806185.1"/>
    </source>
</evidence>
<keyword evidence="6" id="KW-0175">Coiled coil</keyword>
<evidence type="ECO:0000313" key="11">
    <source>
        <dbReference type="Proteomes" id="UP001152797"/>
    </source>
</evidence>
<name>A0A9P1GPY2_9DINO</name>
<feature type="region of interest" description="Disordered" evidence="7">
    <location>
        <begin position="219"/>
        <end position="283"/>
    </location>
</feature>
<feature type="compositionally biased region" description="Low complexity" evidence="7">
    <location>
        <begin position="817"/>
        <end position="826"/>
    </location>
</feature>
<dbReference type="EMBL" id="CAMXCT030006718">
    <property type="protein sequence ID" value="CAL4806185.1"/>
    <property type="molecule type" value="Genomic_DNA"/>
</dbReference>
<dbReference type="PANTHER" id="PTHR45870">
    <property type="entry name" value="TUBULIN MONOGLYCYLASE TTLL3"/>
    <property type="match status" value="1"/>
</dbReference>
<dbReference type="GO" id="GO:0005737">
    <property type="term" value="C:cytoplasm"/>
    <property type="evidence" value="ECO:0007669"/>
    <property type="project" value="UniProtKB-SubCell"/>
</dbReference>
<evidence type="ECO:0000313" key="8">
    <source>
        <dbReference type="EMBL" id="CAI4018873.1"/>
    </source>
</evidence>
<dbReference type="AlphaFoldDB" id="A0A9P1GPY2"/>
<evidence type="ECO:0000256" key="1">
    <source>
        <dbReference type="ARBA" id="ARBA00004496"/>
    </source>
</evidence>
<feature type="region of interest" description="Disordered" evidence="7">
    <location>
        <begin position="995"/>
        <end position="1037"/>
    </location>
</feature>
<accession>A0A9P1GPY2</accession>
<gene>
    <name evidence="8" type="ORF">C1SCF055_LOCUS43407</name>
</gene>
<reference evidence="9" key="2">
    <citation type="submission" date="2024-04" db="EMBL/GenBank/DDBJ databases">
        <authorList>
            <person name="Chen Y."/>
            <person name="Shah S."/>
            <person name="Dougan E. K."/>
            <person name="Thang M."/>
            <person name="Chan C."/>
        </authorList>
    </citation>
    <scope>NUCLEOTIDE SEQUENCE [LARGE SCALE GENOMIC DNA]</scope>
</reference>
<protein>
    <submittedName>
        <fullName evidence="10">Tubulin glycylase 3D</fullName>
    </submittedName>
</protein>
<keyword evidence="11" id="KW-1185">Reference proteome</keyword>
<dbReference type="PANTHER" id="PTHR45870:SF2">
    <property type="entry name" value="TUBULIN MONOGLYCYLASE TTLL3"/>
    <property type="match status" value="1"/>
</dbReference>
<feature type="compositionally biased region" description="Basic and acidic residues" evidence="7">
    <location>
        <begin position="1012"/>
        <end position="1021"/>
    </location>
</feature>
<keyword evidence="4" id="KW-0547">Nucleotide-binding</keyword>
<organism evidence="8">
    <name type="scientific">Cladocopium goreaui</name>
    <dbReference type="NCBI Taxonomy" id="2562237"/>
    <lineage>
        <taxon>Eukaryota</taxon>
        <taxon>Sar</taxon>
        <taxon>Alveolata</taxon>
        <taxon>Dinophyceae</taxon>
        <taxon>Suessiales</taxon>
        <taxon>Symbiodiniaceae</taxon>
        <taxon>Cladocopium</taxon>
    </lineage>
</organism>
<reference evidence="8" key="1">
    <citation type="submission" date="2022-10" db="EMBL/GenBank/DDBJ databases">
        <authorList>
            <person name="Chen Y."/>
            <person name="Dougan E. K."/>
            <person name="Chan C."/>
            <person name="Rhodes N."/>
            <person name="Thang M."/>
        </authorList>
    </citation>
    <scope>NUCLEOTIDE SEQUENCE</scope>
</reference>
<feature type="compositionally biased region" description="Basic and acidic residues" evidence="7">
    <location>
        <begin position="109"/>
        <end position="119"/>
    </location>
</feature>
<proteinExistence type="predicted"/>
<dbReference type="EMBL" id="CAMXCT010006718">
    <property type="protein sequence ID" value="CAI4018873.1"/>
    <property type="molecule type" value="Genomic_DNA"/>
</dbReference>
<evidence type="ECO:0000256" key="6">
    <source>
        <dbReference type="SAM" id="Coils"/>
    </source>
</evidence>
<dbReference type="SUPFAM" id="SSF56059">
    <property type="entry name" value="Glutathione synthetase ATP-binding domain-like"/>
    <property type="match status" value="1"/>
</dbReference>
<dbReference type="InterPro" id="IPR051437">
    <property type="entry name" value="TTLL_monoglycylase"/>
</dbReference>
<comment type="caution">
    <text evidence="8">The sequence shown here is derived from an EMBL/GenBank/DDBJ whole genome shotgun (WGS) entry which is preliminary data.</text>
</comment>
<feature type="compositionally biased region" description="Basic and acidic residues" evidence="7">
    <location>
        <begin position="81"/>
        <end position="101"/>
    </location>
</feature>
<dbReference type="InterPro" id="IPR004344">
    <property type="entry name" value="TTL/TTLL_fam"/>
</dbReference>
<dbReference type="Pfam" id="PF03133">
    <property type="entry name" value="TTL"/>
    <property type="match status" value="2"/>
</dbReference>
<feature type="coiled-coil region" evidence="6">
    <location>
        <begin position="143"/>
        <end position="183"/>
    </location>
</feature>
<feature type="compositionally biased region" description="Acidic residues" evidence="7">
    <location>
        <begin position="787"/>
        <end position="801"/>
    </location>
</feature>
<evidence type="ECO:0000256" key="3">
    <source>
        <dbReference type="ARBA" id="ARBA00022598"/>
    </source>
</evidence>
<comment type="subcellular location">
    <subcellularLocation>
        <location evidence="1">Cytoplasm</location>
    </subcellularLocation>
</comment>
<evidence type="ECO:0000256" key="5">
    <source>
        <dbReference type="ARBA" id="ARBA00022840"/>
    </source>
</evidence>
<feature type="compositionally biased region" description="Basic and acidic residues" evidence="7">
    <location>
        <begin position="226"/>
        <end position="238"/>
    </location>
</feature>
<feature type="compositionally biased region" description="Basic and acidic residues" evidence="7">
    <location>
        <begin position="534"/>
        <end position="553"/>
    </location>
</feature>
<evidence type="ECO:0000313" key="9">
    <source>
        <dbReference type="EMBL" id="CAL1172248.1"/>
    </source>
</evidence>
<keyword evidence="5" id="KW-0067">ATP-binding</keyword>
<dbReference type="OrthoDB" id="448221at2759"/>
<dbReference type="EMBL" id="CAMXCT020006718">
    <property type="protein sequence ID" value="CAL1172248.1"/>
    <property type="molecule type" value="Genomic_DNA"/>
</dbReference>
<dbReference type="GO" id="GO:0070736">
    <property type="term" value="F:protein-glycine ligase activity, initiating"/>
    <property type="evidence" value="ECO:0007669"/>
    <property type="project" value="TreeGrafter"/>
</dbReference>
<dbReference type="GO" id="GO:0005524">
    <property type="term" value="F:ATP binding"/>
    <property type="evidence" value="ECO:0007669"/>
    <property type="project" value="UniProtKB-KW"/>
</dbReference>
<feature type="region of interest" description="Disordered" evidence="7">
    <location>
        <begin position="532"/>
        <end position="553"/>
    </location>
</feature>
<feature type="compositionally biased region" description="Basic residues" evidence="7">
    <location>
        <begin position="995"/>
        <end position="1011"/>
    </location>
</feature>